<keyword evidence="2" id="KW-0521">NADP</keyword>
<keyword evidence="5" id="KW-1185">Reference proteome</keyword>
<dbReference type="AlphaFoldDB" id="A0A1B8GXY1"/>
<evidence type="ECO:0008006" key="6">
    <source>
        <dbReference type="Google" id="ProtNLM"/>
    </source>
</evidence>
<organism evidence="4 5">
    <name type="scientific">Pseudogymnoascus verrucosus</name>
    <dbReference type="NCBI Taxonomy" id="342668"/>
    <lineage>
        <taxon>Eukaryota</taxon>
        <taxon>Fungi</taxon>
        <taxon>Dikarya</taxon>
        <taxon>Ascomycota</taxon>
        <taxon>Pezizomycotina</taxon>
        <taxon>Leotiomycetes</taxon>
        <taxon>Thelebolales</taxon>
        <taxon>Thelebolaceae</taxon>
        <taxon>Pseudogymnoascus</taxon>
    </lineage>
</organism>
<evidence type="ECO:0000256" key="2">
    <source>
        <dbReference type="ARBA" id="ARBA00022857"/>
    </source>
</evidence>
<dbReference type="InterPro" id="IPR036291">
    <property type="entry name" value="NAD(P)-bd_dom_sf"/>
</dbReference>
<evidence type="ECO:0000313" key="5">
    <source>
        <dbReference type="Proteomes" id="UP000091956"/>
    </source>
</evidence>
<name>A0A1B8GXY1_9PEZI</name>
<reference evidence="4 5" key="1">
    <citation type="submission" date="2016-03" db="EMBL/GenBank/DDBJ databases">
        <title>Comparative genomics of Pseudogymnoascus destructans, the fungus causing white-nose syndrome of bats.</title>
        <authorList>
            <person name="Palmer J.M."/>
            <person name="Drees K.P."/>
            <person name="Foster J.T."/>
            <person name="Lindner D.L."/>
        </authorList>
    </citation>
    <scope>NUCLEOTIDE SEQUENCE [LARGE SCALE GENOMIC DNA]</scope>
    <source>
        <strain evidence="4 5">UAMH 10579</strain>
    </source>
</reference>
<dbReference type="Gene3D" id="3.40.50.720">
    <property type="entry name" value="NAD(P)-binding Rossmann-like Domain"/>
    <property type="match status" value="1"/>
</dbReference>
<dbReference type="Proteomes" id="UP000091956">
    <property type="component" value="Unassembled WGS sequence"/>
</dbReference>
<evidence type="ECO:0000256" key="3">
    <source>
        <dbReference type="ARBA" id="ARBA00023002"/>
    </source>
</evidence>
<sequence>MFDGKRFTPDTDIQDLSGKVVLITGGNNGLGKQSALQLAKHNPTAIYITSRSLEKGRVAIAEIEAAVPGVKLHLLQLDLASLESVQNAAKEFSASSPHLDILINNAGIMAVPTDVTEDGYEIQFGTNHLGHALLSKLLLPMLLETAETPGADVRIVTLTSLSHSWTPKGGIKFETLRTPQLEESNVAKYGQSKLANILHSQELARRYPSITCVSVHPGMVETGLSKPMRRKHLWVRMFEATIGSLIGVSVEQGVLNQLWAATSKDVVSGGYYVPVGNKADGSTDARNEQLARRLWDWTSKELEGYIL</sequence>
<dbReference type="GeneID" id="28834436"/>
<dbReference type="InterPro" id="IPR002347">
    <property type="entry name" value="SDR_fam"/>
</dbReference>
<proteinExistence type="inferred from homology"/>
<gene>
    <name evidence="4" type="ORF">VE01_01050</name>
</gene>
<dbReference type="PANTHER" id="PTHR24320">
    <property type="entry name" value="RETINOL DEHYDROGENASE"/>
    <property type="match status" value="1"/>
</dbReference>
<dbReference type="SUPFAM" id="SSF51735">
    <property type="entry name" value="NAD(P)-binding Rossmann-fold domains"/>
    <property type="match status" value="1"/>
</dbReference>
<accession>A0A1B8GXY1</accession>
<dbReference type="Pfam" id="PF00106">
    <property type="entry name" value="adh_short"/>
    <property type="match status" value="1"/>
</dbReference>
<protein>
    <recommendedName>
        <fullName evidence="6">Oxidoreductase</fullName>
    </recommendedName>
</protein>
<dbReference type="STRING" id="342668.A0A1B8GXY1"/>
<dbReference type="EMBL" id="KV460208">
    <property type="protein sequence ID" value="OBU00703.1"/>
    <property type="molecule type" value="Genomic_DNA"/>
</dbReference>
<comment type="similarity">
    <text evidence="1">Belongs to the short-chain dehydrogenases/reductases (SDR) family.</text>
</comment>
<evidence type="ECO:0000256" key="1">
    <source>
        <dbReference type="ARBA" id="ARBA00006484"/>
    </source>
</evidence>
<reference evidence="5" key="2">
    <citation type="journal article" date="2018" name="Nat. Commun.">
        <title>Extreme sensitivity to ultraviolet light in the fungal pathogen causing white-nose syndrome of bats.</title>
        <authorList>
            <person name="Palmer J.M."/>
            <person name="Drees K.P."/>
            <person name="Foster J.T."/>
            <person name="Lindner D.L."/>
        </authorList>
    </citation>
    <scope>NUCLEOTIDE SEQUENCE [LARGE SCALE GENOMIC DNA]</scope>
    <source>
        <strain evidence="5">UAMH 10579</strain>
    </source>
</reference>
<dbReference type="PANTHER" id="PTHR24320:SF282">
    <property type="entry name" value="WW DOMAIN-CONTAINING OXIDOREDUCTASE"/>
    <property type="match status" value="1"/>
</dbReference>
<dbReference type="PRINTS" id="PR00081">
    <property type="entry name" value="GDHRDH"/>
</dbReference>
<evidence type="ECO:0000313" key="4">
    <source>
        <dbReference type="EMBL" id="OBU00703.1"/>
    </source>
</evidence>
<dbReference type="GO" id="GO:0016491">
    <property type="term" value="F:oxidoreductase activity"/>
    <property type="evidence" value="ECO:0007669"/>
    <property type="project" value="UniProtKB-KW"/>
</dbReference>
<dbReference type="RefSeq" id="XP_018134435.1">
    <property type="nucleotide sequence ID" value="XM_018270578.2"/>
</dbReference>
<keyword evidence="3" id="KW-0560">Oxidoreductase</keyword>